<evidence type="ECO:0000313" key="3">
    <source>
        <dbReference type="EMBL" id="KAF4500417.1"/>
    </source>
</evidence>
<sequence>MPTSPSKISRAEQEKWLDQQWGGKSWLLDDVRSAHENPPKKNELSAGALDSLVKITNLAQEKGIELTSLWSQAPPYNVLYTGVCRHPKESLRLTNEVAKAALNSLKASVRSQSAQEAGGPSEVVIVESRETEPKACMYVGSDYIESDSSDDEDIESILMVTRIPSVILGGCPGSPVKSPVKVVGNSDKIISPISAFSYQEPREQRPAVLYATYLPLPPHMNTSRHFTQPPAATSSKRKREKESSTMTPQRSTKRAETSKREEEVVDEANAIYKQLTNDVKLTDGTLLFLTKALVSWYQMEPGKVKVLDPLWLKVDGTTAGHNIKLDGYTMLCFSIHHLKPKHWTLAIVDIDHDEKSMILNHHDSTPSEERFNSVCDSFQKWNETAGHKFELRFNNVTPCTPQQDNISCGIHVLSCLRHALTNTHCPQSLNPNAERRFFIRNIKQSNSYEGDYPLQEVKKIFEKQEQGMLVESVRKRTAEFLESDRHLAAIAVDRARNALRDAQATLSRLQIKQDTLAEALTRLDAAVETKSEPTRHLNLEPLDRGDSQDALSAHLSRYSKTLMDQSFANGSEMGRKIIHEHYEEIIEKLKQVEKDVAQKQEEFDEATKAVDIKTQTCDLKENMNNILKLNGSSLWNNWFEPASN</sequence>
<keyword evidence="4" id="KW-1185">Reference proteome</keyword>
<evidence type="ECO:0000313" key="4">
    <source>
        <dbReference type="Proteomes" id="UP000737391"/>
    </source>
</evidence>
<accession>A0A9P5BFF2</accession>
<feature type="coiled-coil region" evidence="1">
    <location>
        <begin position="492"/>
        <end position="519"/>
    </location>
</feature>
<name>A0A9P5BFF2_9HYPO</name>
<dbReference type="AlphaFoldDB" id="A0A9P5BFF2"/>
<organism evidence="3 4">
    <name type="scientific">Fusarium agapanthi</name>
    <dbReference type="NCBI Taxonomy" id="1803897"/>
    <lineage>
        <taxon>Eukaryota</taxon>
        <taxon>Fungi</taxon>
        <taxon>Dikarya</taxon>
        <taxon>Ascomycota</taxon>
        <taxon>Pezizomycotina</taxon>
        <taxon>Sordariomycetes</taxon>
        <taxon>Hypocreomycetidae</taxon>
        <taxon>Hypocreales</taxon>
        <taxon>Nectriaceae</taxon>
        <taxon>Fusarium</taxon>
        <taxon>Fusarium fujikuroi species complex</taxon>
    </lineage>
</organism>
<dbReference type="Gene3D" id="3.40.395.10">
    <property type="entry name" value="Adenoviral Proteinase, Chain A"/>
    <property type="match status" value="1"/>
</dbReference>
<feature type="region of interest" description="Disordered" evidence="2">
    <location>
        <begin position="220"/>
        <end position="261"/>
    </location>
</feature>
<protein>
    <recommendedName>
        <fullName evidence="5">Ubiquitin-like protease family profile domain-containing protein</fullName>
    </recommendedName>
</protein>
<dbReference type="OrthoDB" id="5085208at2759"/>
<comment type="caution">
    <text evidence="3">The sequence shown here is derived from an EMBL/GenBank/DDBJ whole genome shotgun (WGS) entry which is preliminary data.</text>
</comment>
<dbReference type="SUPFAM" id="SSF54001">
    <property type="entry name" value="Cysteine proteinases"/>
    <property type="match status" value="1"/>
</dbReference>
<proteinExistence type="predicted"/>
<feature type="compositionally biased region" description="Polar residues" evidence="2">
    <location>
        <begin position="220"/>
        <end position="233"/>
    </location>
</feature>
<reference evidence="3" key="1">
    <citation type="submission" date="2020-01" db="EMBL/GenBank/DDBJ databases">
        <title>Identification and distribution of gene clusters putatively required for synthesis of sphingolipid metabolism inhibitors in phylogenetically diverse species of the filamentous fungus Fusarium.</title>
        <authorList>
            <person name="Kim H.-S."/>
            <person name="Busman M."/>
            <person name="Brown D.W."/>
            <person name="Divon H."/>
            <person name="Uhlig S."/>
            <person name="Proctor R.H."/>
        </authorList>
    </citation>
    <scope>NUCLEOTIDE SEQUENCE</scope>
    <source>
        <strain evidence="3">NRRL 31653</strain>
    </source>
</reference>
<dbReference type="EMBL" id="LUFC02000194">
    <property type="protein sequence ID" value="KAF4500417.1"/>
    <property type="molecule type" value="Genomic_DNA"/>
</dbReference>
<evidence type="ECO:0000256" key="2">
    <source>
        <dbReference type="SAM" id="MobiDB-lite"/>
    </source>
</evidence>
<evidence type="ECO:0000256" key="1">
    <source>
        <dbReference type="SAM" id="Coils"/>
    </source>
</evidence>
<evidence type="ECO:0008006" key="5">
    <source>
        <dbReference type="Google" id="ProtNLM"/>
    </source>
</evidence>
<feature type="coiled-coil region" evidence="1">
    <location>
        <begin position="582"/>
        <end position="609"/>
    </location>
</feature>
<dbReference type="Proteomes" id="UP000737391">
    <property type="component" value="Unassembled WGS sequence"/>
</dbReference>
<gene>
    <name evidence="3" type="ORF">FAGAP_3343</name>
</gene>
<keyword evidence="1" id="KW-0175">Coiled coil</keyword>
<dbReference type="InterPro" id="IPR038765">
    <property type="entry name" value="Papain-like_cys_pep_sf"/>
</dbReference>